<evidence type="ECO:0000313" key="3">
    <source>
        <dbReference type="Proteomes" id="UP000027120"/>
    </source>
</evidence>
<keyword evidence="1" id="KW-1133">Transmembrane helix</keyword>
<dbReference type="SMR" id="A0A067FG21"/>
<dbReference type="Proteomes" id="UP000027120">
    <property type="component" value="Unassembled WGS sequence"/>
</dbReference>
<sequence length="81" mass="9903">MKCTTPYLKKKKISVRDNFNEIIQSNYDICLKILFSLILWLVSFRMYMCEYLVILLHEYVNDIMCLSHVRFSFIYFFLTLK</sequence>
<name>A0A067FG21_CITSI</name>
<evidence type="ECO:0000256" key="1">
    <source>
        <dbReference type="SAM" id="Phobius"/>
    </source>
</evidence>
<reference evidence="2 3" key="1">
    <citation type="submission" date="2014-04" db="EMBL/GenBank/DDBJ databases">
        <authorList>
            <consortium name="International Citrus Genome Consortium"/>
            <person name="Gmitter F."/>
            <person name="Chen C."/>
            <person name="Farmerie W."/>
            <person name="Harkins T."/>
            <person name="Desany B."/>
            <person name="Mohiuddin M."/>
            <person name="Kodira C."/>
            <person name="Borodovsky M."/>
            <person name="Lomsadze A."/>
            <person name="Burns P."/>
            <person name="Jenkins J."/>
            <person name="Prochnik S."/>
            <person name="Shu S."/>
            <person name="Chapman J."/>
            <person name="Pitluck S."/>
            <person name="Schmutz J."/>
            <person name="Rokhsar D."/>
        </authorList>
    </citation>
    <scope>NUCLEOTIDE SEQUENCE</scope>
</reference>
<accession>A0A067FG21</accession>
<keyword evidence="1" id="KW-0472">Membrane</keyword>
<dbReference type="EMBL" id="KK784921">
    <property type="protein sequence ID" value="KDO62141.1"/>
    <property type="molecule type" value="Genomic_DNA"/>
</dbReference>
<dbReference type="AlphaFoldDB" id="A0A067FG21"/>
<evidence type="ECO:0000313" key="2">
    <source>
        <dbReference type="EMBL" id="KDO62141.1"/>
    </source>
</evidence>
<feature type="transmembrane region" description="Helical" evidence="1">
    <location>
        <begin position="29"/>
        <end position="47"/>
    </location>
</feature>
<protein>
    <submittedName>
        <fullName evidence="2">Uncharacterized protein</fullName>
    </submittedName>
</protein>
<keyword evidence="3" id="KW-1185">Reference proteome</keyword>
<organism evidence="2 3">
    <name type="scientific">Citrus sinensis</name>
    <name type="common">Sweet orange</name>
    <name type="synonym">Citrus aurantium var. sinensis</name>
    <dbReference type="NCBI Taxonomy" id="2711"/>
    <lineage>
        <taxon>Eukaryota</taxon>
        <taxon>Viridiplantae</taxon>
        <taxon>Streptophyta</taxon>
        <taxon>Embryophyta</taxon>
        <taxon>Tracheophyta</taxon>
        <taxon>Spermatophyta</taxon>
        <taxon>Magnoliopsida</taxon>
        <taxon>eudicotyledons</taxon>
        <taxon>Gunneridae</taxon>
        <taxon>Pentapetalae</taxon>
        <taxon>rosids</taxon>
        <taxon>malvids</taxon>
        <taxon>Sapindales</taxon>
        <taxon>Rutaceae</taxon>
        <taxon>Aurantioideae</taxon>
        <taxon>Citrus</taxon>
    </lineage>
</organism>
<gene>
    <name evidence="2" type="ORF">CISIN_1g034841mg</name>
</gene>
<proteinExistence type="predicted"/>
<keyword evidence="1" id="KW-0812">Transmembrane</keyword>